<evidence type="ECO:0000313" key="8">
    <source>
        <dbReference type="Proteomes" id="UP000066284"/>
    </source>
</evidence>
<dbReference type="GO" id="GO:0004803">
    <property type="term" value="F:transposase activity"/>
    <property type="evidence" value="ECO:0007669"/>
    <property type="project" value="UniProtKB-UniRule"/>
</dbReference>
<reference evidence="8" key="1">
    <citation type="submission" date="2015-09" db="EMBL/GenBank/DDBJ databases">
        <authorList>
            <person name="Daims H."/>
        </authorList>
    </citation>
    <scope>NUCLEOTIDE SEQUENCE [LARGE SCALE GENOMIC DNA]</scope>
</reference>
<evidence type="ECO:0000256" key="5">
    <source>
        <dbReference type="ARBA" id="ARBA00023172"/>
    </source>
</evidence>
<keyword evidence="4 6" id="KW-0238">DNA-binding</keyword>
<keyword evidence="8" id="KW-1185">Reference proteome</keyword>
<dbReference type="GO" id="GO:0003677">
    <property type="term" value="F:DNA binding"/>
    <property type="evidence" value="ECO:0007669"/>
    <property type="project" value="UniProtKB-UniRule"/>
</dbReference>
<keyword evidence="3 6" id="KW-0815">Transposition</keyword>
<dbReference type="KEGG" id="nio:NITINOP_0873"/>
<dbReference type="GO" id="GO:0006313">
    <property type="term" value="P:DNA transposition"/>
    <property type="evidence" value="ECO:0007669"/>
    <property type="project" value="UniProtKB-UniRule"/>
</dbReference>
<keyword evidence="6" id="KW-0814">Transposable element</keyword>
<evidence type="ECO:0000256" key="2">
    <source>
        <dbReference type="ARBA" id="ARBA00010961"/>
    </source>
</evidence>
<comment type="similarity">
    <text evidence="2 6">Belongs to the transposase mutator family.</text>
</comment>
<comment type="function">
    <text evidence="1 6">Required for the transposition of the insertion element.</text>
</comment>
<sequence>MGWCSGSSVASCRCSSAGPSRGELLPQLYLHGLALGDFELALRGLLGEGAPVSPAALHRLKAQWQHEYEAWKRRRLDELEVVYVWADGLSVKAGLEAGKAALLVVIGALTDGRKVVLAVESGQRKSKESWGAVLRDLRTRGLKPWRCTIADGHLGIWAALAEQQPSAAEQRCWNHRILNVLDAIPKKHQTEASTLLKAMPYAEAHVECERLRDQFSRQYRTLASKAVERSYAAGSGSSRFISSRRSTGAICARRTSSSRPSPPCGCGRRRARVQTRGFGHGLDLESPAGRGADRSTFECAQIAPGRVCRHAVCGWSPEPSRHSAGGRCLIPFPHLLTRPPRWIIRTFMPPRS</sequence>
<evidence type="ECO:0000256" key="1">
    <source>
        <dbReference type="ARBA" id="ARBA00002190"/>
    </source>
</evidence>
<protein>
    <recommendedName>
        <fullName evidence="6">Mutator family transposase</fullName>
    </recommendedName>
</protein>
<evidence type="ECO:0000256" key="6">
    <source>
        <dbReference type="RuleBase" id="RU365089"/>
    </source>
</evidence>
<dbReference type="PANTHER" id="PTHR33217:SF9">
    <property type="entry name" value="MUTATOR FAMILY TRANSPOSASE"/>
    <property type="match status" value="1"/>
</dbReference>
<dbReference type="EMBL" id="LN885086">
    <property type="protein sequence ID" value="CUQ65848.1"/>
    <property type="molecule type" value="Genomic_DNA"/>
</dbReference>
<dbReference type="InterPro" id="IPR001207">
    <property type="entry name" value="Transposase_mutator"/>
</dbReference>
<dbReference type="AlphaFoldDB" id="A0A0S4KRL5"/>
<gene>
    <name evidence="7" type="ORF">NITINOP_0873</name>
</gene>
<evidence type="ECO:0000256" key="4">
    <source>
        <dbReference type="ARBA" id="ARBA00023125"/>
    </source>
</evidence>
<evidence type="ECO:0000313" key="7">
    <source>
        <dbReference type="EMBL" id="CUQ65848.1"/>
    </source>
</evidence>
<dbReference type="STRING" id="1715989.NITINOP_0873"/>
<dbReference type="PANTHER" id="PTHR33217">
    <property type="entry name" value="TRANSPOSASE FOR INSERTION SEQUENCE ELEMENT IS1081"/>
    <property type="match status" value="1"/>
</dbReference>
<accession>A0A0S4KRL5</accession>
<organism evidence="7 8">
    <name type="scientific">Candidatus Nitrospira inopinata</name>
    <dbReference type="NCBI Taxonomy" id="1715989"/>
    <lineage>
        <taxon>Bacteria</taxon>
        <taxon>Pseudomonadati</taxon>
        <taxon>Nitrospirota</taxon>
        <taxon>Nitrospiria</taxon>
        <taxon>Nitrospirales</taxon>
        <taxon>Nitrospiraceae</taxon>
        <taxon>Nitrospira</taxon>
    </lineage>
</organism>
<name>A0A0S4KRL5_9BACT</name>
<evidence type="ECO:0000256" key="3">
    <source>
        <dbReference type="ARBA" id="ARBA00022578"/>
    </source>
</evidence>
<keyword evidence="5 6" id="KW-0233">DNA recombination</keyword>
<dbReference type="Proteomes" id="UP000066284">
    <property type="component" value="Chromosome 1"/>
</dbReference>
<proteinExistence type="inferred from homology"/>
<dbReference type="Pfam" id="PF00872">
    <property type="entry name" value="Transposase_mut"/>
    <property type="match status" value="1"/>
</dbReference>